<dbReference type="InterPro" id="IPR025393">
    <property type="entry name" value="DUF4301"/>
</dbReference>
<dbReference type="EMBL" id="CP020918">
    <property type="protein sequence ID" value="AWG20431.1"/>
    <property type="molecule type" value="Genomic_DNA"/>
</dbReference>
<dbReference type="InterPro" id="IPR029044">
    <property type="entry name" value="Nucleotide-diphossugar_trans"/>
</dbReference>
<evidence type="ECO:0000313" key="3">
    <source>
        <dbReference type="Proteomes" id="UP000244527"/>
    </source>
</evidence>
<gene>
    <name evidence="2" type="ORF">FFWV33_02240</name>
</gene>
<dbReference type="RefSeq" id="WP_108739393.1">
    <property type="nucleotide sequence ID" value="NZ_CP020918.1"/>
</dbReference>
<dbReference type="Pfam" id="PF14134">
    <property type="entry name" value="DUF4301"/>
    <property type="match status" value="1"/>
</dbReference>
<dbReference type="KEGG" id="ffa:FFWV33_02240"/>
<dbReference type="Proteomes" id="UP000244527">
    <property type="component" value="Chromosome"/>
</dbReference>
<organism evidence="2 3">
    <name type="scientific">Flavobacterium faecale</name>
    <dbReference type="NCBI Taxonomy" id="1355330"/>
    <lineage>
        <taxon>Bacteria</taxon>
        <taxon>Pseudomonadati</taxon>
        <taxon>Bacteroidota</taxon>
        <taxon>Flavobacteriia</taxon>
        <taxon>Flavobacteriales</taxon>
        <taxon>Flavobacteriaceae</taxon>
        <taxon>Flavobacterium</taxon>
    </lineage>
</organism>
<evidence type="ECO:0000313" key="2">
    <source>
        <dbReference type="EMBL" id="AWG20431.1"/>
    </source>
</evidence>
<keyword evidence="3" id="KW-1185">Reference proteome</keyword>
<name>A0A2S1L9L7_9FLAO</name>
<feature type="domain" description="DUF4301" evidence="1">
    <location>
        <begin position="15"/>
        <end position="524"/>
    </location>
</feature>
<sequence length="526" mass="59947">MEDSKIELADLGFSEADGKQLEARGISLENIEKQLDFFKHGIAKMNLVEPARLGKGIIDLSDADFENHALFFDANKTNLKLLKFVPASGAATRMFKFLNTFLNKFDVEKDSINAYVNRYMAYDIAIFIVGMDKFPFFDEVYAKLKEVYTDFDSLSRDKKNYYFIKMLMSPDYFDYANKPKGILPFHVYLNNIATPIEEHLYECGYYSSVNGFSNLHFTVSEDHKSSFEGIINTVKHLVERETQTSVDVTYSFQNKGTDTIAVDMHDEPFRDKDGQIVFRPGGHGALIDNLNQFDADMVFIKNIDNVILHNNENVALYKKALAGILLDVQQGVFGYLNQIENDELTEDQIPEVVAFFKEKLNRDMEANFYDFTFKSQLKSIKKALDRPIRVCGMVKNEGEPGGGPFWVRNEKNEISLQIVESTQVDLGSRKQSSILQEATHFNPVDLVCVIKNYKGEKFDLNQFVDHNSGFVVEKNVGGIPIKAYELPGLWNGAMAEWLTIFVQVPLITFNPVKTVNDLLKEAHQRS</sequence>
<protein>
    <recommendedName>
        <fullName evidence="1">DUF4301 domain-containing protein</fullName>
    </recommendedName>
</protein>
<dbReference type="OrthoDB" id="5572060at2"/>
<accession>A0A2S1L9L7</accession>
<evidence type="ECO:0000259" key="1">
    <source>
        <dbReference type="Pfam" id="PF14134"/>
    </source>
</evidence>
<dbReference type="AlphaFoldDB" id="A0A2S1L9L7"/>
<dbReference type="SUPFAM" id="SSF53448">
    <property type="entry name" value="Nucleotide-diphospho-sugar transferases"/>
    <property type="match status" value="1"/>
</dbReference>
<reference evidence="2 3" key="1">
    <citation type="submission" date="2017-04" db="EMBL/GenBank/DDBJ databases">
        <title>Compelte genome sequence of WV33.</title>
        <authorList>
            <person name="Lee P.C."/>
        </authorList>
    </citation>
    <scope>NUCLEOTIDE SEQUENCE [LARGE SCALE GENOMIC DNA]</scope>
    <source>
        <strain evidence="2 3">WV33</strain>
    </source>
</reference>
<proteinExistence type="predicted"/>